<dbReference type="Proteomes" id="UP001556196">
    <property type="component" value="Unassembled WGS sequence"/>
</dbReference>
<dbReference type="InterPro" id="IPR006299">
    <property type="entry name" value="FlgC"/>
</dbReference>
<keyword evidence="8" id="KW-0282">Flagellum</keyword>
<dbReference type="InterPro" id="IPR010930">
    <property type="entry name" value="Flg_bb/hook_C_dom"/>
</dbReference>
<evidence type="ECO:0000256" key="4">
    <source>
        <dbReference type="ARBA" id="ARBA00023143"/>
    </source>
</evidence>
<name>A0ABV3QTT2_9HYPH</name>
<evidence type="ECO:0000313" key="9">
    <source>
        <dbReference type="Proteomes" id="UP001556196"/>
    </source>
</evidence>
<keyword evidence="8" id="KW-0966">Cell projection</keyword>
<evidence type="ECO:0000313" key="8">
    <source>
        <dbReference type="EMBL" id="MEW9804480.1"/>
    </source>
</evidence>
<reference evidence="8 9" key="1">
    <citation type="submission" date="2024-06" db="EMBL/GenBank/DDBJ databases">
        <authorList>
            <person name="Tuo L."/>
        </authorList>
    </citation>
    <scope>NUCLEOTIDE SEQUENCE [LARGE SCALE GENOMIC DNA]</scope>
    <source>
        <strain evidence="8 9">ZMM04-5</strain>
    </source>
</reference>
<comment type="similarity">
    <text evidence="2">Belongs to the flagella basal body rod proteins family.</text>
</comment>
<comment type="subcellular location">
    <subcellularLocation>
        <location evidence="1 6">Bacterial flagellum basal body</location>
    </subcellularLocation>
</comment>
<dbReference type="RefSeq" id="WP_367721533.1">
    <property type="nucleotide sequence ID" value="NZ_JBFOCH010000007.1"/>
</dbReference>
<comment type="subunit">
    <text evidence="5 6">The basal body constitutes a major portion of the flagellar organelle and consists of four rings (L,P,S, and M) mounted on a central rod. The rod consists of about 26 subunits of FlgG in the distal portion, and FlgB, FlgC and FlgF are thought to build up the proximal portion of the rod with about 6 subunits each.</text>
</comment>
<accession>A0ABV3QTT2</accession>
<evidence type="ECO:0000256" key="1">
    <source>
        <dbReference type="ARBA" id="ARBA00004117"/>
    </source>
</evidence>
<keyword evidence="4 6" id="KW-0975">Bacterial flagellum</keyword>
<evidence type="ECO:0000256" key="6">
    <source>
        <dbReference type="RuleBase" id="RU362062"/>
    </source>
</evidence>
<feature type="domain" description="Flagellar basal-body/hook protein C-terminal" evidence="7">
    <location>
        <begin position="90"/>
        <end position="134"/>
    </location>
</feature>
<evidence type="ECO:0000259" key="7">
    <source>
        <dbReference type="Pfam" id="PF06429"/>
    </source>
</evidence>
<evidence type="ECO:0000256" key="3">
    <source>
        <dbReference type="ARBA" id="ARBA00017941"/>
    </source>
</evidence>
<dbReference type="PANTHER" id="PTHR30435">
    <property type="entry name" value="FLAGELLAR PROTEIN"/>
    <property type="match status" value="1"/>
</dbReference>
<keyword evidence="8" id="KW-0969">Cilium</keyword>
<comment type="caution">
    <text evidence="8">The sequence shown here is derived from an EMBL/GenBank/DDBJ whole genome shotgun (WGS) entry which is preliminary data.</text>
</comment>
<dbReference type="NCBIfam" id="TIGR01395">
    <property type="entry name" value="FlgC"/>
    <property type="match status" value="1"/>
</dbReference>
<evidence type="ECO:0000256" key="2">
    <source>
        <dbReference type="ARBA" id="ARBA00009677"/>
    </source>
</evidence>
<evidence type="ECO:0000256" key="5">
    <source>
        <dbReference type="ARBA" id="ARBA00025933"/>
    </source>
</evidence>
<protein>
    <recommendedName>
        <fullName evidence="3 6">Flagellar basal-body rod protein FlgC</fullName>
    </recommendedName>
</protein>
<dbReference type="EMBL" id="JBFOCI010000001">
    <property type="protein sequence ID" value="MEW9804480.1"/>
    <property type="molecule type" value="Genomic_DNA"/>
</dbReference>
<dbReference type="Pfam" id="PF06429">
    <property type="entry name" value="Flg_bbr_C"/>
    <property type="match status" value="1"/>
</dbReference>
<sequence>MDPLAAALKVAASGLGVQSERLRVVSENLANAQSTGDAPGADPYQRKTISFAAELDRATGASLVEVNDIGRDASDFPIQFIPGHEAADEKGYVKMPNVNMLIEMADMREANRSYEANLQVIKQARELISMTIDLMRSQS</sequence>
<proteinExistence type="inferred from homology"/>
<dbReference type="PANTHER" id="PTHR30435:SF2">
    <property type="entry name" value="FLAGELLAR BASAL-BODY ROD PROTEIN FLGC"/>
    <property type="match status" value="1"/>
</dbReference>
<gene>
    <name evidence="8" type="primary">flgC</name>
    <name evidence="8" type="ORF">ABUE31_00590</name>
</gene>
<organism evidence="8 9">
    <name type="scientific">Mesorhizobium marinum</name>
    <dbReference type="NCBI Taxonomy" id="3228790"/>
    <lineage>
        <taxon>Bacteria</taxon>
        <taxon>Pseudomonadati</taxon>
        <taxon>Pseudomonadota</taxon>
        <taxon>Alphaproteobacteria</taxon>
        <taxon>Hyphomicrobiales</taxon>
        <taxon>Phyllobacteriaceae</taxon>
        <taxon>Mesorhizobium</taxon>
    </lineage>
</organism>
<keyword evidence="9" id="KW-1185">Reference proteome</keyword>